<dbReference type="EMBL" id="JADCNL010000001">
    <property type="protein sequence ID" value="KAG0498015.1"/>
    <property type="molecule type" value="Genomic_DNA"/>
</dbReference>
<dbReference type="OrthoDB" id="65569at2759"/>
<gene>
    <name evidence="1" type="ORF">HPP92_002706</name>
</gene>
<organism evidence="1 2">
    <name type="scientific">Vanilla planifolia</name>
    <name type="common">Vanilla</name>
    <dbReference type="NCBI Taxonomy" id="51239"/>
    <lineage>
        <taxon>Eukaryota</taxon>
        <taxon>Viridiplantae</taxon>
        <taxon>Streptophyta</taxon>
        <taxon>Embryophyta</taxon>
        <taxon>Tracheophyta</taxon>
        <taxon>Spermatophyta</taxon>
        <taxon>Magnoliopsida</taxon>
        <taxon>Liliopsida</taxon>
        <taxon>Asparagales</taxon>
        <taxon>Orchidaceae</taxon>
        <taxon>Vanilloideae</taxon>
        <taxon>Vanilleae</taxon>
        <taxon>Vanilla</taxon>
    </lineage>
</organism>
<dbReference type="Proteomes" id="UP000636800">
    <property type="component" value="Chromosome 1"/>
</dbReference>
<accession>A0A835S0F0</accession>
<sequence>MPFKLLVSLKRAIEILLPKEDMEFYNNPAICILRCHQFACALQQEGLCFTIGPHVLFIPIKIQHSLTAPYSSERAPEAIQTPRNVLHFKKALVIAAGPPYCFGEHWHSTEPWSDGGWIH</sequence>
<evidence type="ECO:0000313" key="1">
    <source>
        <dbReference type="EMBL" id="KAG0498015.1"/>
    </source>
</evidence>
<keyword evidence="2" id="KW-1185">Reference proteome</keyword>
<protein>
    <submittedName>
        <fullName evidence="1">Uncharacterized protein</fullName>
    </submittedName>
</protein>
<comment type="caution">
    <text evidence="1">The sequence shown here is derived from an EMBL/GenBank/DDBJ whole genome shotgun (WGS) entry which is preliminary data.</text>
</comment>
<dbReference type="AlphaFoldDB" id="A0A835S0F0"/>
<name>A0A835S0F0_VANPL</name>
<evidence type="ECO:0000313" key="2">
    <source>
        <dbReference type="Proteomes" id="UP000636800"/>
    </source>
</evidence>
<proteinExistence type="predicted"/>
<reference evidence="1 2" key="1">
    <citation type="journal article" date="2020" name="Nat. Food">
        <title>A phased Vanilla planifolia genome enables genetic improvement of flavour and production.</title>
        <authorList>
            <person name="Hasing T."/>
            <person name="Tang H."/>
            <person name="Brym M."/>
            <person name="Khazi F."/>
            <person name="Huang T."/>
            <person name="Chambers A.H."/>
        </authorList>
    </citation>
    <scope>NUCLEOTIDE SEQUENCE [LARGE SCALE GENOMIC DNA]</scope>
    <source>
        <tissue evidence="1">Leaf</tissue>
    </source>
</reference>